<dbReference type="Gene3D" id="2.120.10.80">
    <property type="entry name" value="Kelch-type beta propeller"/>
    <property type="match status" value="2"/>
</dbReference>
<accession>A0A660SD31</accession>
<dbReference type="SMART" id="SM00612">
    <property type="entry name" value="Kelch"/>
    <property type="match status" value="5"/>
</dbReference>
<evidence type="ECO:0000256" key="2">
    <source>
        <dbReference type="ARBA" id="ARBA00022737"/>
    </source>
</evidence>
<organism evidence="3 4">
    <name type="scientific">candidate division TA06 bacterium</name>
    <dbReference type="NCBI Taxonomy" id="2250710"/>
    <lineage>
        <taxon>Bacteria</taxon>
        <taxon>Bacteria division TA06</taxon>
    </lineage>
</organism>
<dbReference type="InterPro" id="IPR026444">
    <property type="entry name" value="Secre_tail"/>
</dbReference>
<protein>
    <recommendedName>
        <fullName evidence="5">Secretion system C-terminal sorting domain-containing protein</fullName>
    </recommendedName>
</protein>
<evidence type="ECO:0008006" key="5">
    <source>
        <dbReference type="Google" id="ProtNLM"/>
    </source>
</evidence>
<dbReference type="SUPFAM" id="SSF117281">
    <property type="entry name" value="Kelch motif"/>
    <property type="match status" value="2"/>
</dbReference>
<dbReference type="InterPro" id="IPR006652">
    <property type="entry name" value="Kelch_1"/>
</dbReference>
<proteinExistence type="predicted"/>
<name>A0A660SD31_UNCT6</name>
<dbReference type="InterPro" id="IPR015915">
    <property type="entry name" value="Kelch-typ_b-propeller"/>
</dbReference>
<dbReference type="NCBIfam" id="TIGR04183">
    <property type="entry name" value="Por_Secre_tail"/>
    <property type="match status" value="1"/>
</dbReference>
<dbReference type="Pfam" id="PF01344">
    <property type="entry name" value="Kelch_1"/>
    <property type="match status" value="6"/>
</dbReference>
<comment type="caution">
    <text evidence="3">The sequence shown here is derived from an EMBL/GenBank/DDBJ whole genome shotgun (WGS) entry which is preliminary data.</text>
</comment>
<keyword evidence="1" id="KW-0880">Kelch repeat</keyword>
<dbReference type="Proteomes" id="UP000271125">
    <property type="component" value="Unassembled WGS sequence"/>
</dbReference>
<evidence type="ECO:0000313" key="4">
    <source>
        <dbReference type="Proteomes" id="UP000271125"/>
    </source>
</evidence>
<dbReference type="PANTHER" id="PTHR46344:SF27">
    <property type="entry name" value="KELCH REPEAT SUPERFAMILY PROTEIN"/>
    <property type="match status" value="1"/>
</dbReference>
<evidence type="ECO:0000256" key="1">
    <source>
        <dbReference type="ARBA" id="ARBA00022441"/>
    </source>
</evidence>
<sequence>MSKNHSLRYVFHTFLFLLILVPMVMTADSWVVKTSMTTGRKGLATEVVNGKIYAIGGYRGSYSSANEEYNPVTNLWITKASMPTARYCFASGVVNGKIYAIGGRGNSGCLQKNEEYDPVTDTWDTTKALLPTTRENMLHEVIDGKIYVIGGDIDYSTVFSVNEEYNPTADTVGGTPWVTKASIPTARYGFASGVVNGTIYAIGGGDSPSTYSSANEEYNPQADTVGGIPWVTKTSITTARKNIASGVVDGKIYAIGGWNGSNLSVNEEYDPIADTTGGTPWTTRTSMPTERNGVSAAVVNNKIYAIGGYTWSYTRICEEYNPQESVHDIGITNIICPEAGLIDSGYYAVSGNIKNYGNVSESFDVYASVYDTVDGWNLIFTDIASVSDLYPSDSINVIFDSTYFSINKVYYTKIYVTLPDTNFANDTLGIYSSTEYYNVMYVEDAQGYGSPQHPDTTWLNPLVNLIGSDNIYWFGPTAHEFENGPSLKSMNHADLVIWNCYDYYSNPSFTDYDTTNISDYIAGGGKIWLVGQDIVYSNTDKGKDKIRNRGARTVCPWLTNNFGVDSVYEDYLSEYTMNIQGQNEILGNIIPVVSDFDPGYDGWLYPDELYPGSNAHLVLADPDSNFCIGVISNDSTTSFWAADGRGADLSPDGDWETLIKDMLHIFKVPILGIKTNIGDIGQNREVNLIVKRTLGSDIYFTYKGIKNADISVNDISGRVIRKYKNVKPDSKLIFKGKSISSGVYFIKVNGKKIITKVSIIK</sequence>
<keyword evidence="2" id="KW-0677">Repeat</keyword>
<gene>
    <name evidence="3" type="ORF">DRP43_05225</name>
</gene>
<dbReference type="EMBL" id="QNBD01000247">
    <property type="protein sequence ID" value="RKX68708.1"/>
    <property type="molecule type" value="Genomic_DNA"/>
</dbReference>
<evidence type="ECO:0000313" key="3">
    <source>
        <dbReference type="EMBL" id="RKX68708.1"/>
    </source>
</evidence>
<dbReference type="PANTHER" id="PTHR46344">
    <property type="entry name" value="OS02G0202900 PROTEIN"/>
    <property type="match status" value="1"/>
</dbReference>
<dbReference type="AlphaFoldDB" id="A0A660SD31"/>
<reference evidence="3 4" key="1">
    <citation type="submission" date="2018-06" db="EMBL/GenBank/DDBJ databases">
        <title>Extensive metabolic versatility and redundancy in microbially diverse, dynamic hydrothermal sediments.</title>
        <authorList>
            <person name="Dombrowski N."/>
            <person name="Teske A."/>
            <person name="Baker B.J."/>
        </authorList>
    </citation>
    <scope>NUCLEOTIDE SEQUENCE [LARGE SCALE GENOMIC DNA]</scope>
    <source>
        <strain evidence="3">B10_G13</strain>
    </source>
</reference>